<comment type="caution">
    <text evidence="2">The sequence shown here is derived from an EMBL/GenBank/DDBJ whole genome shotgun (WGS) entry which is preliminary data.</text>
</comment>
<protein>
    <recommendedName>
        <fullName evidence="1">HAT C-terminal dimerisation domain-containing protein</fullName>
    </recommendedName>
</protein>
<proteinExistence type="predicted"/>
<dbReference type="PANTHER" id="PTHR37162">
    <property type="entry name" value="HAT FAMILY DIMERISATION DOMAINCONTAINING PROTEIN-RELATED"/>
    <property type="match status" value="1"/>
</dbReference>
<accession>A0ABD0SDA6</accession>
<dbReference type="InterPro" id="IPR008906">
    <property type="entry name" value="HATC_C_dom"/>
</dbReference>
<evidence type="ECO:0000259" key="1">
    <source>
        <dbReference type="Pfam" id="PF05699"/>
    </source>
</evidence>
<dbReference type="InterPro" id="IPR012337">
    <property type="entry name" value="RNaseH-like_sf"/>
</dbReference>
<name>A0ABD0SDA6_LOXSC</name>
<dbReference type="PANTHER" id="PTHR37162:SF1">
    <property type="entry name" value="BED-TYPE DOMAIN-CONTAINING PROTEIN"/>
    <property type="match status" value="1"/>
</dbReference>
<evidence type="ECO:0000313" key="2">
    <source>
        <dbReference type="EMBL" id="KAL0812029.1"/>
    </source>
</evidence>
<dbReference type="EMBL" id="JBEDNZ010000023">
    <property type="protein sequence ID" value="KAL0812029.1"/>
    <property type="molecule type" value="Genomic_DNA"/>
</dbReference>
<dbReference type="SUPFAM" id="SSF53098">
    <property type="entry name" value="Ribonuclease H-like"/>
    <property type="match status" value="1"/>
</dbReference>
<sequence>MSILPHMVSCAVPKYIRETYKWFSHSPKRGDEYKDIYETINSGEQPLKILRSSDTRWLSVEQTVTRILSQWEELKLHFSLNKYNCFTAELLHSMYEDERNRLYICYLRSILNDVQIGVKSFESEDSNPVALLNTLMTLLRSVCNRVLMPTAATTDKDYLSIQIEAHLNPEPNLGYLFELQFTVKLGKEIQQRLPSNYIILEKMCQLSVENTLRQGKDNKIADLATELGFDDEAIDKLLQQWHGISYAEVRKYTNAAGINTFQELSDLAISALSLPHSNAEVERAFSAMNIVKNKLRNKMAVKTLNSILLIRNQLKIMKENCFSYELPADVITAIGSNSKYSFKSKNADKSDDPSQPSTSAIIINQDEEEIPAEVFEVDF</sequence>
<feature type="domain" description="HAT C-terminal dimerisation" evidence="1">
    <location>
        <begin position="259"/>
        <end position="314"/>
    </location>
</feature>
<dbReference type="AlphaFoldDB" id="A0ABD0SDA6"/>
<dbReference type="Pfam" id="PF05699">
    <property type="entry name" value="Dimer_Tnp_hAT"/>
    <property type="match status" value="1"/>
</dbReference>
<dbReference type="Proteomes" id="UP001549921">
    <property type="component" value="Unassembled WGS sequence"/>
</dbReference>
<reference evidence="2 3" key="1">
    <citation type="submission" date="2024-06" db="EMBL/GenBank/DDBJ databases">
        <title>A chromosome-level genome assembly of beet webworm, Loxostege sticticalis.</title>
        <authorList>
            <person name="Zhang Y."/>
        </authorList>
    </citation>
    <scope>NUCLEOTIDE SEQUENCE [LARGE SCALE GENOMIC DNA]</scope>
    <source>
        <strain evidence="2">AQ028</strain>
        <tissue evidence="2">Male pupae</tissue>
    </source>
</reference>
<gene>
    <name evidence="2" type="ORF">ABMA28_009423</name>
</gene>
<organism evidence="2 3">
    <name type="scientific">Loxostege sticticalis</name>
    <name type="common">Beet webworm moth</name>
    <dbReference type="NCBI Taxonomy" id="481309"/>
    <lineage>
        <taxon>Eukaryota</taxon>
        <taxon>Metazoa</taxon>
        <taxon>Ecdysozoa</taxon>
        <taxon>Arthropoda</taxon>
        <taxon>Hexapoda</taxon>
        <taxon>Insecta</taxon>
        <taxon>Pterygota</taxon>
        <taxon>Neoptera</taxon>
        <taxon>Endopterygota</taxon>
        <taxon>Lepidoptera</taxon>
        <taxon>Glossata</taxon>
        <taxon>Ditrysia</taxon>
        <taxon>Pyraloidea</taxon>
        <taxon>Crambidae</taxon>
        <taxon>Pyraustinae</taxon>
        <taxon>Loxostege</taxon>
    </lineage>
</organism>
<evidence type="ECO:0000313" key="3">
    <source>
        <dbReference type="Proteomes" id="UP001549921"/>
    </source>
</evidence>